<dbReference type="EMBL" id="JAERRG010000024">
    <property type="protein sequence ID" value="MBL1118648.1"/>
    <property type="molecule type" value="Genomic_DNA"/>
</dbReference>
<dbReference type="InterPro" id="IPR035398">
    <property type="entry name" value="Bac_rhamnosid_C"/>
</dbReference>
<organism evidence="2 3">
    <name type="scientific">Streptomyces endocoffeicus</name>
    <dbReference type="NCBI Taxonomy" id="2898945"/>
    <lineage>
        <taxon>Bacteria</taxon>
        <taxon>Bacillati</taxon>
        <taxon>Actinomycetota</taxon>
        <taxon>Actinomycetes</taxon>
        <taxon>Kitasatosporales</taxon>
        <taxon>Streptomycetaceae</taxon>
        <taxon>Streptomyces</taxon>
    </lineage>
</organism>
<accession>A0ABS1Q1V2</accession>
<comment type="caution">
    <text evidence="2">The sequence shown here is derived from an EMBL/GenBank/DDBJ whole genome shotgun (WGS) entry which is preliminary data.</text>
</comment>
<dbReference type="Pfam" id="PF17390">
    <property type="entry name" value="Bac_rhamnosid_C"/>
    <property type="match status" value="1"/>
</dbReference>
<dbReference type="PANTHER" id="PTHR33307">
    <property type="entry name" value="ALPHA-RHAMNOSIDASE (EUROFUNG)"/>
    <property type="match status" value="1"/>
</dbReference>
<dbReference type="Proteomes" id="UP000621510">
    <property type="component" value="Unassembled WGS sequence"/>
</dbReference>
<evidence type="ECO:0000259" key="1">
    <source>
        <dbReference type="Pfam" id="PF17390"/>
    </source>
</evidence>
<dbReference type="PANTHER" id="PTHR33307:SF11">
    <property type="entry name" value="ALPHA-L-RHAMNOSIDASE"/>
    <property type="match status" value="1"/>
</dbReference>
<protein>
    <recommendedName>
        <fullName evidence="1">Alpha-L-rhamnosidase C-terminal domain-containing protein</fullName>
    </recommendedName>
</protein>
<dbReference type="SUPFAM" id="SSF48208">
    <property type="entry name" value="Six-hairpin glycosidases"/>
    <property type="match status" value="1"/>
</dbReference>
<feature type="domain" description="Alpha-L-rhamnosidase C-terminal" evidence="1">
    <location>
        <begin position="38"/>
        <end position="107"/>
    </location>
</feature>
<reference evidence="2 3" key="1">
    <citation type="submission" date="2021-01" db="EMBL/GenBank/DDBJ databases">
        <title>WGS of actinomycetes isolated from Thailand.</title>
        <authorList>
            <person name="Thawai C."/>
        </authorList>
    </citation>
    <scope>NUCLEOTIDE SEQUENCE [LARGE SCALE GENOMIC DNA]</scope>
    <source>
        <strain evidence="2 3">CA3R110</strain>
    </source>
</reference>
<keyword evidence="3" id="KW-1185">Reference proteome</keyword>
<dbReference type="InterPro" id="IPR008928">
    <property type="entry name" value="6-hairpin_glycosidase_sf"/>
</dbReference>
<evidence type="ECO:0000313" key="3">
    <source>
        <dbReference type="Proteomes" id="UP000621510"/>
    </source>
</evidence>
<evidence type="ECO:0000313" key="2">
    <source>
        <dbReference type="EMBL" id="MBL1118648.1"/>
    </source>
</evidence>
<gene>
    <name evidence="2" type="ORF">JK364_40715</name>
</gene>
<dbReference type="InterPro" id="IPR016007">
    <property type="entry name" value="Alpha_rhamnosid"/>
</dbReference>
<proteinExistence type="predicted"/>
<dbReference type="Gene3D" id="2.60.420.10">
    <property type="entry name" value="Maltose phosphorylase, domain 3"/>
    <property type="match status" value="1"/>
</dbReference>
<sequence>MRAGNTALGESWDGGPGQAQNHFMLGAIDSWFTSRVAGIAQTPGSVGYAELLIDPAVEGDMTSASASYRTPYGVARTAWQRDADRFRLRVDVPVGSTAEVHVPTSVGPAQAPPGAGLVHPTGTEAVYHVGSGRWTFRSTLSHD</sequence>
<name>A0ABS1Q1V2_9ACTN</name>